<dbReference type="HOGENOM" id="CLU_396143_0_0_1"/>
<dbReference type="InParanoid" id="Q24G79"/>
<organism evidence="3 4">
    <name type="scientific">Tetrahymena thermophila (strain SB210)</name>
    <dbReference type="NCBI Taxonomy" id="312017"/>
    <lineage>
        <taxon>Eukaryota</taxon>
        <taxon>Sar</taxon>
        <taxon>Alveolata</taxon>
        <taxon>Ciliophora</taxon>
        <taxon>Intramacronucleata</taxon>
        <taxon>Oligohymenophorea</taxon>
        <taxon>Hymenostomatida</taxon>
        <taxon>Tetrahymenina</taxon>
        <taxon>Tetrahymenidae</taxon>
        <taxon>Tetrahymena</taxon>
    </lineage>
</organism>
<feature type="region of interest" description="Disordered" evidence="2">
    <location>
        <begin position="315"/>
        <end position="336"/>
    </location>
</feature>
<reference evidence="4" key="1">
    <citation type="journal article" date="2006" name="PLoS Biol.">
        <title>Macronuclear genome sequence of the ciliate Tetrahymena thermophila, a model eukaryote.</title>
        <authorList>
            <person name="Eisen J.A."/>
            <person name="Coyne R.S."/>
            <person name="Wu M."/>
            <person name="Wu D."/>
            <person name="Thiagarajan M."/>
            <person name="Wortman J.R."/>
            <person name="Badger J.H."/>
            <person name="Ren Q."/>
            <person name="Amedeo P."/>
            <person name="Jones K.M."/>
            <person name="Tallon L.J."/>
            <person name="Delcher A.L."/>
            <person name="Salzberg S.L."/>
            <person name="Silva J.C."/>
            <person name="Haas B.J."/>
            <person name="Majoros W.H."/>
            <person name="Farzad M."/>
            <person name="Carlton J.M."/>
            <person name="Smith R.K. Jr."/>
            <person name="Garg J."/>
            <person name="Pearlman R.E."/>
            <person name="Karrer K.M."/>
            <person name="Sun L."/>
            <person name="Manning G."/>
            <person name="Elde N.C."/>
            <person name="Turkewitz A.P."/>
            <person name="Asai D.J."/>
            <person name="Wilkes D.E."/>
            <person name="Wang Y."/>
            <person name="Cai H."/>
            <person name="Collins K."/>
            <person name="Stewart B.A."/>
            <person name="Lee S.R."/>
            <person name="Wilamowska K."/>
            <person name="Weinberg Z."/>
            <person name="Ruzzo W.L."/>
            <person name="Wloga D."/>
            <person name="Gaertig J."/>
            <person name="Frankel J."/>
            <person name="Tsao C.-C."/>
            <person name="Gorovsky M.A."/>
            <person name="Keeling P.J."/>
            <person name="Waller R.F."/>
            <person name="Patron N.J."/>
            <person name="Cherry J.M."/>
            <person name="Stover N.A."/>
            <person name="Krieger C.J."/>
            <person name="del Toro C."/>
            <person name="Ryder H.F."/>
            <person name="Williamson S.C."/>
            <person name="Barbeau R.A."/>
            <person name="Hamilton E.P."/>
            <person name="Orias E."/>
        </authorList>
    </citation>
    <scope>NUCLEOTIDE SEQUENCE [LARGE SCALE GENOMIC DNA]</scope>
    <source>
        <strain evidence="4">SB210</strain>
    </source>
</reference>
<keyword evidence="4" id="KW-1185">Reference proteome</keyword>
<evidence type="ECO:0000313" key="3">
    <source>
        <dbReference type="EMBL" id="EAS06774.1"/>
    </source>
</evidence>
<dbReference type="AlphaFoldDB" id="Q24G79"/>
<dbReference type="OrthoDB" id="305670at2759"/>
<dbReference type="GeneID" id="7844567"/>
<sequence length="696" mass="81496">MSDQYIQDTELITSETDTSLNYNLKNVKAKDKYPCFVLQNSVNFNNLNRDAININARKSSAMYIGRSLNMSIASQSTLATSMTRRTSIQTNLIRQKNYKQILSQSDIDSCNFTESTNTKRVYAQQNSVIMNQIDNFIENNAINQNNQQDDAFLHIIKNKLNSKQRFEDIYGTNGSSQRDRQLKYKSKNQVRSSQLNEYCDRSSQGSSDCSTGCITGDQSHDNQVSNISEYQSLKQNPPLPQAEVKEKQFRSKSVLASAKLPQIKTQNNVKVRDPHIFNQKKNSSPQIVKYNSQQKQISCSFLEEQDSNSSINQIQFNSPQKLRSQSKYQTPNRGDSNRKLIKQGIKIEENSFVAQEYFKLISGKEDSQHLQFIRINRNQIKQYLCNIYDSHSAELLMSFVDLPQIISFQNLISKIEQFANCSNQEFCLFAFLIYDINNDGYICNQDLYNRWKASDNQMGQEDVNHIVRYAQYQLNNREQANQTIKLLRQQQIVKQDLDEFASDQNEDNEAFELENSIVKGNKHISLQRYRQLKSKKSMNIPEIQSRQYTYYLKSFQVQEHYSNQRLILDEIGNYKHIEKSIVCKKVQYNKLTGDFNLNFQHFCEIFRTEAPKIVYDMIASLTGYMFNDIHYPYSEQQNFQQKMMTFQKQQIKQSEQQQLNKYNLLENKSLLKHQLEQKSNMETYKIQFSQMLSNKQ</sequence>
<dbReference type="eggNOG" id="ENOG502T0B2">
    <property type="taxonomic scope" value="Eukaryota"/>
</dbReference>
<dbReference type="KEGG" id="tet:TTHERM_01212870"/>
<dbReference type="RefSeq" id="XP_001027016.1">
    <property type="nucleotide sequence ID" value="XM_001027016.1"/>
</dbReference>
<protein>
    <submittedName>
        <fullName evidence="3">Uncharacterized protein</fullName>
    </submittedName>
</protein>
<accession>Q24G79</accession>
<proteinExistence type="predicted"/>
<dbReference type="PROSITE" id="PS00018">
    <property type="entry name" value="EF_HAND_1"/>
    <property type="match status" value="1"/>
</dbReference>
<feature type="compositionally biased region" description="Polar residues" evidence="2">
    <location>
        <begin position="321"/>
        <end position="334"/>
    </location>
</feature>
<dbReference type="SUPFAM" id="SSF47473">
    <property type="entry name" value="EF-hand"/>
    <property type="match status" value="1"/>
</dbReference>
<evidence type="ECO:0000256" key="2">
    <source>
        <dbReference type="SAM" id="MobiDB-lite"/>
    </source>
</evidence>
<name>Q24G79_TETTS</name>
<evidence type="ECO:0000256" key="1">
    <source>
        <dbReference type="ARBA" id="ARBA00022837"/>
    </source>
</evidence>
<dbReference type="InterPro" id="IPR018247">
    <property type="entry name" value="EF_Hand_1_Ca_BS"/>
</dbReference>
<dbReference type="Gene3D" id="1.10.238.10">
    <property type="entry name" value="EF-hand"/>
    <property type="match status" value="1"/>
</dbReference>
<dbReference type="Proteomes" id="UP000009168">
    <property type="component" value="Unassembled WGS sequence"/>
</dbReference>
<gene>
    <name evidence="3" type="ORF">TTHERM_01212870</name>
</gene>
<dbReference type="EMBL" id="GG662641">
    <property type="protein sequence ID" value="EAS06774.1"/>
    <property type="molecule type" value="Genomic_DNA"/>
</dbReference>
<dbReference type="InterPro" id="IPR011992">
    <property type="entry name" value="EF-hand-dom_pair"/>
</dbReference>
<keyword evidence="1" id="KW-0106">Calcium</keyword>
<evidence type="ECO:0000313" key="4">
    <source>
        <dbReference type="Proteomes" id="UP000009168"/>
    </source>
</evidence>